<name>A0AAU7J8B7_9CAUD</name>
<dbReference type="EMBL" id="PP795939">
    <property type="protein sequence ID" value="XBN88567.1"/>
    <property type="molecule type" value="Genomic_DNA"/>
</dbReference>
<organism evidence="1">
    <name type="scientific">Klebsiella phage BUCT640</name>
    <dbReference type="NCBI Taxonomy" id="3153538"/>
    <lineage>
        <taxon>Viruses</taxon>
        <taxon>Duplodnaviria</taxon>
        <taxon>Heunggongvirae</taxon>
        <taxon>Uroviricota</taxon>
        <taxon>Caudoviricetes</taxon>
    </lineage>
</organism>
<sequence>MQGTLLRDLDILTRAIMEYYADKSGYDITIEDIRKRDKVVPWGMRAFPDALDEQMLALQAQWVDAGDLTTPEATAAAREAAVVAAIELLYATE</sequence>
<reference evidence="1" key="1">
    <citation type="submission" date="2024-05" db="EMBL/GenBank/DDBJ databases">
        <authorList>
            <person name="Haq I."/>
            <person name="Ullah Z."/>
            <person name="Ahmad R."/>
            <person name="Li M."/>
            <person name="Tong Y."/>
        </authorList>
    </citation>
    <scope>NUCLEOTIDE SEQUENCE</scope>
</reference>
<protein>
    <submittedName>
        <fullName evidence="1">Uncharacterized protein</fullName>
    </submittedName>
</protein>
<proteinExistence type="predicted"/>
<accession>A0AAU7J8B7</accession>
<evidence type="ECO:0000313" key="1">
    <source>
        <dbReference type="EMBL" id="XBN88567.1"/>
    </source>
</evidence>